<name>A0A2B4MEE8_9BACI</name>
<proteinExistence type="predicted"/>
<protein>
    <submittedName>
        <fullName evidence="1">Uncharacterized protein</fullName>
    </submittedName>
</protein>
<organism evidence="1 2">
    <name type="scientific">Bacillus pseudomycoides</name>
    <dbReference type="NCBI Taxonomy" id="64104"/>
    <lineage>
        <taxon>Bacteria</taxon>
        <taxon>Bacillati</taxon>
        <taxon>Bacillota</taxon>
        <taxon>Bacilli</taxon>
        <taxon>Bacillales</taxon>
        <taxon>Bacillaceae</taxon>
        <taxon>Bacillus</taxon>
        <taxon>Bacillus cereus group</taxon>
    </lineage>
</organism>
<comment type="caution">
    <text evidence="1">The sequence shown here is derived from an EMBL/GenBank/DDBJ whole genome shotgun (WGS) entry which is preliminary data.</text>
</comment>
<sequence length="210" mass="25387">MAKVTVELTEKQVEFLKLFSEKQYEGAEDNVCTYKPFHTVQTKRYNYIPYSEDLTDYYDDEDLVFCTDDAYEWWYKTEVEAIEDWYDGRGEEECPIEIKPFEDLRWKEITGVDGEEHDIDSFEDYFKCYGVQLTGMSWRTKYYEDVAMFFILEEAKRYIKYQRHNLVEPRTYTHSAGYANHGDYYHFWDLLMKMGQELNKEVEQKEEAAV</sequence>
<dbReference type="Proteomes" id="UP000219775">
    <property type="component" value="Unassembled WGS sequence"/>
</dbReference>
<gene>
    <name evidence="1" type="ORF">CN613_02205</name>
</gene>
<accession>A0A2B4MEE8</accession>
<dbReference type="AlphaFoldDB" id="A0A2B4MEE8"/>
<dbReference type="RefSeq" id="WP_018767909.1">
    <property type="nucleotide sequence ID" value="NZ_NUBT01000058.1"/>
</dbReference>
<dbReference type="EMBL" id="NUDP01000005">
    <property type="protein sequence ID" value="PEM73295.1"/>
    <property type="molecule type" value="Genomic_DNA"/>
</dbReference>
<evidence type="ECO:0000313" key="1">
    <source>
        <dbReference type="EMBL" id="PEM73295.1"/>
    </source>
</evidence>
<evidence type="ECO:0000313" key="2">
    <source>
        <dbReference type="Proteomes" id="UP000219775"/>
    </source>
</evidence>
<reference evidence="1 2" key="1">
    <citation type="submission" date="2017-09" db="EMBL/GenBank/DDBJ databases">
        <title>Large-scale bioinformatics analysis of Bacillus genomes uncovers conserved roles of natural products in bacterial physiology.</title>
        <authorList>
            <consortium name="Agbiome Team Llc"/>
            <person name="Bleich R.M."/>
            <person name="Grubbs K.J."/>
            <person name="Santa Maria K.C."/>
            <person name="Allen S.E."/>
            <person name="Farag S."/>
            <person name="Shank E.A."/>
            <person name="Bowers A."/>
        </authorList>
    </citation>
    <scope>NUCLEOTIDE SEQUENCE [LARGE SCALE GENOMIC DNA]</scope>
    <source>
        <strain evidence="1 2">AFS009893</strain>
    </source>
</reference>